<dbReference type="AlphaFoldDB" id="A0A1F4VC97"/>
<name>A0A1F4VC97_UNCKA</name>
<proteinExistence type="predicted"/>
<reference evidence="1 2" key="1">
    <citation type="journal article" date="2016" name="Nat. Commun.">
        <title>Thousands of microbial genomes shed light on interconnected biogeochemical processes in an aquifer system.</title>
        <authorList>
            <person name="Anantharaman K."/>
            <person name="Brown C.T."/>
            <person name="Hug L.A."/>
            <person name="Sharon I."/>
            <person name="Castelle C.J."/>
            <person name="Probst A.J."/>
            <person name="Thomas B.C."/>
            <person name="Singh A."/>
            <person name="Wilkins M.J."/>
            <person name="Karaoz U."/>
            <person name="Brodie E.L."/>
            <person name="Williams K.H."/>
            <person name="Hubbard S.S."/>
            <person name="Banfield J.F."/>
        </authorList>
    </citation>
    <scope>NUCLEOTIDE SEQUENCE [LARGE SCALE GENOMIC DNA]</scope>
</reference>
<organism evidence="1 2">
    <name type="scientific">candidate division WWE3 bacterium RIFCSPHIGHO2_01_FULL_48_15</name>
    <dbReference type="NCBI Taxonomy" id="1802619"/>
    <lineage>
        <taxon>Bacteria</taxon>
        <taxon>Katanobacteria</taxon>
    </lineage>
</organism>
<sequence length="159" mass="17150">MGRETPSQIGLIYGSDVLVSDEQLHMARDVLTTFCGEFISRFYNLPRLAAAWTKSKDGGVGFKLELYLEAYSSAKFSSQYWSAANVGWNSSSGEISARIYGETDRNNVRAGPFMVGLPAGSFREGLIKLLRVVAEMADAFEESAGALASPPPSVGPSLN</sequence>
<dbReference type="EMBL" id="MEVC01000014">
    <property type="protein sequence ID" value="OGC54749.1"/>
    <property type="molecule type" value="Genomic_DNA"/>
</dbReference>
<gene>
    <name evidence="1" type="ORF">A2797_02400</name>
</gene>
<dbReference type="Proteomes" id="UP000179005">
    <property type="component" value="Unassembled WGS sequence"/>
</dbReference>
<evidence type="ECO:0000313" key="1">
    <source>
        <dbReference type="EMBL" id="OGC54749.1"/>
    </source>
</evidence>
<protein>
    <submittedName>
        <fullName evidence="1">Uncharacterized protein</fullName>
    </submittedName>
</protein>
<accession>A0A1F4VC97</accession>
<evidence type="ECO:0000313" key="2">
    <source>
        <dbReference type="Proteomes" id="UP000179005"/>
    </source>
</evidence>
<comment type="caution">
    <text evidence="1">The sequence shown here is derived from an EMBL/GenBank/DDBJ whole genome shotgun (WGS) entry which is preliminary data.</text>
</comment>